<evidence type="ECO:0000313" key="2">
    <source>
        <dbReference type="EMBL" id="PKI75877.1"/>
    </source>
</evidence>
<dbReference type="EMBL" id="PGOL01000148">
    <property type="protein sequence ID" value="PKI75877.1"/>
    <property type="molecule type" value="Genomic_DNA"/>
</dbReference>
<proteinExistence type="predicted"/>
<dbReference type="Proteomes" id="UP000233551">
    <property type="component" value="Unassembled WGS sequence"/>
</dbReference>
<organism evidence="2 3">
    <name type="scientific">Punica granatum</name>
    <name type="common">Pomegranate</name>
    <dbReference type="NCBI Taxonomy" id="22663"/>
    <lineage>
        <taxon>Eukaryota</taxon>
        <taxon>Viridiplantae</taxon>
        <taxon>Streptophyta</taxon>
        <taxon>Embryophyta</taxon>
        <taxon>Tracheophyta</taxon>
        <taxon>Spermatophyta</taxon>
        <taxon>Magnoliopsida</taxon>
        <taxon>eudicotyledons</taxon>
        <taxon>Gunneridae</taxon>
        <taxon>Pentapetalae</taxon>
        <taxon>rosids</taxon>
        <taxon>malvids</taxon>
        <taxon>Myrtales</taxon>
        <taxon>Lythraceae</taxon>
        <taxon>Punica</taxon>
    </lineage>
</organism>
<reference evidence="2 3" key="1">
    <citation type="submission" date="2017-11" db="EMBL/GenBank/DDBJ databases">
        <title>De-novo sequencing of pomegranate (Punica granatum L.) genome.</title>
        <authorList>
            <person name="Akparov Z."/>
            <person name="Amiraslanov A."/>
            <person name="Hajiyeva S."/>
            <person name="Abbasov M."/>
            <person name="Kaur K."/>
            <person name="Hamwieh A."/>
            <person name="Solovyev V."/>
            <person name="Salamov A."/>
            <person name="Braich B."/>
            <person name="Kosarev P."/>
            <person name="Mahmoud A."/>
            <person name="Hajiyev E."/>
            <person name="Babayeva S."/>
            <person name="Izzatullayeva V."/>
            <person name="Mammadov A."/>
            <person name="Mammadov A."/>
            <person name="Sharifova S."/>
            <person name="Ojaghi J."/>
            <person name="Eynullazada K."/>
            <person name="Bayramov B."/>
            <person name="Abdulazimova A."/>
            <person name="Shahmuradov I."/>
        </authorList>
    </citation>
    <scope>NUCLEOTIDE SEQUENCE [LARGE SCALE GENOMIC DNA]</scope>
    <source>
        <strain evidence="3">cv. AG2017</strain>
        <tissue evidence="2">Leaf</tissue>
    </source>
</reference>
<keyword evidence="3" id="KW-1185">Reference proteome</keyword>
<accession>A0A2I0L590</accession>
<sequence length="144" mass="15107">MARSVPTSLAGVTHYGDLGVNFNQGSPVYVTCRGCASANFNRGCPSCVLVKDHKEDDVLDDCAVEYAGQNPNAVNVGPEPDARTKPNAVNAGPKPDARTKPNAVNAGPEPDAGLKPNVVNARPKPDAELKPKSRAVTQCWAEAQ</sequence>
<comment type="caution">
    <text evidence="2">The sequence shown here is derived from an EMBL/GenBank/DDBJ whole genome shotgun (WGS) entry which is preliminary data.</text>
</comment>
<protein>
    <submittedName>
        <fullName evidence="2">Uncharacterized protein</fullName>
    </submittedName>
</protein>
<dbReference type="AlphaFoldDB" id="A0A2I0L590"/>
<gene>
    <name evidence="2" type="ORF">CRG98_003792</name>
</gene>
<evidence type="ECO:0000313" key="3">
    <source>
        <dbReference type="Proteomes" id="UP000233551"/>
    </source>
</evidence>
<name>A0A2I0L590_PUNGR</name>
<evidence type="ECO:0000256" key="1">
    <source>
        <dbReference type="SAM" id="MobiDB-lite"/>
    </source>
</evidence>
<feature type="region of interest" description="Disordered" evidence="1">
    <location>
        <begin position="70"/>
        <end position="144"/>
    </location>
</feature>